<dbReference type="InterPro" id="IPR045028">
    <property type="entry name" value="DinG/Rad3-like"/>
</dbReference>
<dbReference type="GO" id="GO:0043139">
    <property type="term" value="F:5'-3' DNA helicase activity"/>
    <property type="evidence" value="ECO:0007669"/>
    <property type="project" value="UniProtKB-EC"/>
</dbReference>
<evidence type="ECO:0000256" key="7">
    <source>
        <dbReference type="ARBA" id="ARBA00022763"/>
    </source>
</evidence>
<dbReference type="Gene3D" id="1.10.30.20">
    <property type="entry name" value="Bacterial XPD DNA helicase, FeS cluster domain"/>
    <property type="match status" value="1"/>
</dbReference>
<dbReference type="Pfam" id="PF13307">
    <property type="entry name" value="Helicase_C_2"/>
    <property type="match status" value="1"/>
</dbReference>
<dbReference type="InterPro" id="IPR014013">
    <property type="entry name" value="Helic_SF1/SF2_ATP-bd_DinG/Rad3"/>
</dbReference>
<dbReference type="Gene3D" id="3.40.50.300">
    <property type="entry name" value="P-loop containing nucleotide triphosphate hydrolases"/>
    <property type="match status" value="3"/>
</dbReference>
<comment type="cofactor">
    <cofactor evidence="1">
        <name>[4Fe-4S] cluster</name>
        <dbReference type="ChEBI" id="CHEBI:49883"/>
    </cofactor>
</comment>
<evidence type="ECO:0000256" key="11">
    <source>
        <dbReference type="ARBA" id="ARBA00023004"/>
    </source>
</evidence>
<name>A0A3L8DW40_OOCBI</name>
<dbReference type="GO" id="GO:0006289">
    <property type="term" value="P:nucleotide-excision repair"/>
    <property type="evidence" value="ECO:0007669"/>
    <property type="project" value="TreeGrafter"/>
</dbReference>
<evidence type="ECO:0000256" key="6">
    <source>
        <dbReference type="ARBA" id="ARBA00022741"/>
    </source>
</evidence>
<dbReference type="NCBIfam" id="TIGR00604">
    <property type="entry name" value="rad3"/>
    <property type="match status" value="1"/>
</dbReference>
<evidence type="ECO:0000256" key="8">
    <source>
        <dbReference type="ARBA" id="ARBA00022801"/>
    </source>
</evidence>
<keyword evidence="7" id="KW-0227">DNA damage</keyword>
<evidence type="ECO:0000256" key="9">
    <source>
        <dbReference type="ARBA" id="ARBA00022806"/>
    </source>
</evidence>
<feature type="compositionally biased region" description="Polar residues" evidence="19">
    <location>
        <begin position="103"/>
        <end position="113"/>
    </location>
</feature>
<dbReference type="OrthoDB" id="19182at2759"/>
<dbReference type="GO" id="GO:0005634">
    <property type="term" value="C:nucleus"/>
    <property type="evidence" value="ECO:0007669"/>
    <property type="project" value="UniProtKB-SubCell"/>
</dbReference>
<dbReference type="SMART" id="SM00488">
    <property type="entry name" value="DEXDc2"/>
    <property type="match status" value="1"/>
</dbReference>
<dbReference type="GO" id="GO:0003677">
    <property type="term" value="F:DNA binding"/>
    <property type="evidence" value="ECO:0007669"/>
    <property type="project" value="InterPro"/>
</dbReference>
<keyword evidence="5" id="KW-0479">Metal-binding</keyword>
<evidence type="ECO:0000313" key="22">
    <source>
        <dbReference type="Proteomes" id="UP000279307"/>
    </source>
</evidence>
<comment type="subcellular location">
    <subcellularLocation>
        <location evidence="2">Nucleus</location>
    </subcellularLocation>
</comment>
<keyword evidence="8" id="KW-0378">Hydrolase</keyword>
<evidence type="ECO:0000256" key="16">
    <source>
        <dbReference type="ARBA" id="ARBA00044969"/>
    </source>
</evidence>
<accession>A0A3L8DW40</accession>
<keyword evidence="12" id="KW-0411">Iron-sulfur</keyword>
<dbReference type="GO" id="GO:0016818">
    <property type="term" value="F:hydrolase activity, acting on acid anhydrides, in phosphorus-containing anhydrides"/>
    <property type="evidence" value="ECO:0007669"/>
    <property type="project" value="InterPro"/>
</dbReference>
<keyword evidence="10" id="KW-0067">ATP-binding</keyword>
<keyword evidence="13" id="KW-0234">DNA repair</keyword>
<evidence type="ECO:0000256" key="3">
    <source>
        <dbReference type="ARBA" id="ARBA00008792"/>
    </source>
</evidence>
<organism evidence="21 22">
    <name type="scientific">Ooceraea biroi</name>
    <name type="common">Clonal raider ant</name>
    <name type="synonym">Cerapachys biroi</name>
    <dbReference type="NCBI Taxonomy" id="2015173"/>
    <lineage>
        <taxon>Eukaryota</taxon>
        <taxon>Metazoa</taxon>
        <taxon>Ecdysozoa</taxon>
        <taxon>Arthropoda</taxon>
        <taxon>Hexapoda</taxon>
        <taxon>Insecta</taxon>
        <taxon>Pterygota</taxon>
        <taxon>Neoptera</taxon>
        <taxon>Endopterygota</taxon>
        <taxon>Hymenoptera</taxon>
        <taxon>Apocrita</taxon>
        <taxon>Aculeata</taxon>
        <taxon>Formicoidea</taxon>
        <taxon>Formicidae</taxon>
        <taxon>Dorylinae</taxon>
        <taxon>Ooceraea</taxon>
    </lineage>
</organism>
<evidence type="ECO:0000313" key="21">
    <source>
        <dbReference type="EMBL" id="RLU24710.1"/>
    </source>
</evidence>
<dbReference type="PROSITE" id="PS51193">
    <property type="entry name" value="HELICASE_ATP_BIND_2"/>
    <property type="match status" value="1"/>
</dbReference>
<dbReference type="SUPFAM" id="SSF52540">
    <property type="entry name" value="P-loop containing nucleoside triphosphate hydrolases"/>
    <property type="match status" value="1"/>
</dbReference>
<dbReference type="GO" id="GO:0051539">
    <property type="term" value="F:4 iron, 4 sulfur cluster binding"/>
    <property type="evidence" value="ECO:0007669"/>
    <property type="project" value="UniProtKB-KW"/>
</dbReference>
<dbReference type="Pfam" id="PF06733">
    <property type="entry name" value="DEAD_2"/>
    <property type="match status" value="1"/>
</dbReference>
<dbReference type="InterPro" id="IPR013020">
    <property type="entry name" value="Rad3/Chl1-like"/>
</dbReference>
<dbReference type="Gene3D" id="1.10.275.40">
    <property type="match status" value="1"/>
</dbReference>
<evidence type="ECO:0000256" key="5">
    <source>
        <dbReference type="ARBA" id="ARBA00022723"/>
    </source>
</evidence>
<dbReference type="GO" id="GO:1990918">
    <property type="term" value="P:double-strand break repair involved in meiotic recombination"/>
    <property type="evidence" value="ECO:0007669"/>
    <property type="project" value="TreeGrafter"/>
</dbReference>
<keyword evidence="9" id="KW-0347">Helicase</keyword>
<evidence type="ECO:0000256" key="19">
    <source>
        <dbReference type="SAM" id="MobiDB-lite"/>
    </source>
</evidence>
<keyword evidence="14" id="KW-0413">Isomerase</keyword>
<dbReference type="Proteomes" id="UP000279307">
    <property type="component" value="Chromosome 3"/>
</dbReference>
<evidence type="ECO:0000256" key="17">
    <source>
        <dbReference type="ARBA" id="ARBA00048954"/>
    </source>
</evidence>
<dbReference type="FunFam" id="3.40.50.300:FF:000731">
    <property type="entry name" value="Fanconi anemia group J protein homolog"/>
    <property type="match status" value="1"/>
</dbReference>
<evidence type="ECO:0000259" key="20">
    <source>
        <dbReference type="PROSITE" id="PS51193"/>
    </source>
</evidence>
<evidence type="ECO:0000256" key="14">
    <source>
        <dbReference type="ARBA" id="ARBA00023235"/>
    </source>
</evidence>
<dbReference type="GO" id="GO:0005524">
    <property type="term" value="F:ATP binding"/>
    <property type="evidence" value="ECO:0007669"/>
    <property type="project" value="UniProtKB-KW"/>
</dbReference>
<dbReference type="PANTHER" id="PTHR11472:SF47">
    <property type="entry name" value="FANCONI ANEMIA GROUP J PROTEIN"/>
    <property type="match status" value="1"/>
</dbReference>
<comment type="similarity">
    <text evidence="3">Belongs to the DEAD box helicase family. DEAH subfamily.</text>
</comment>
<dbReference type="PANTHER" id="PTHR11472">
    <property type="entry name" value="DNA REPAIR DEAD HELICASE RAD3/XP-D SUBFAMILY MEMBER"/>
    <property type="match status" value="1"/>
</dbReference>
<evidence type="ECO:0000256" key="18">
    <source>
        <dbReference type="ARBA" id="ARBA00082714"/>
    </source>
</evidence>
<keyword evidence="6" id="KW-0547">Nucleotide-binding</keyword>
<gene>
    <name evidence="21" type="ORF">DMN91_002799</name>
</gene>
<comment type="caution">
    <text evidence="21">The sequence shown here is derived from an EMBL/GenBank/DDBJ whole genome shotgun (WGS) entry which is preliminary data.</text>
</comment>
<comment type="catalytic activity">
    <reaction evidence="17">
        <text>ATP + H2O = ADP + phosphate + H(+)</text>
        <dbReference type="Rhea" id="RHEA:13065"/>
        <dbReference type="ChEBI" id="CHEBI:15377"/>
        <dbReference type="ChEBI" id="CHEBI:15378"/>
        <dbReference type="ChEBI" id="CHEBI:30616"/>
        <dbReference type="ChEBI" id="CHEBI:43474"/>
        <dbReference type="ChEBI" id="CHEBI:456216"/>
        <dbReference type="EC" id="5.6.2.3"/>
    </reaction>
</comment>
<dbReference type="InterPro" id="IPR042493">
    <property type="entry name" value="XPD_DNA_FeS"/>
</dbReference>
<dbReference type="EC" id="5.6.2.3" evidence="16"/>
<protein>
    <recommendedName>
        <fullName evidence="16">DNA 5'-3' helicase</fullName>
        <ecNumber evidence="16">5.6.2.3</ecNumber>
    </recommendedName>
    <alternativeName>
        <fullName evidence="18">DNA 5'-3' helicase FANCJ</fullName>
    </alternativeName>
</protein>
<evidence type="ECO:0000256" key="2">
    <source>
        <dbReference type="ARBA" id="ARBA00004123"/>
    </source>
</evidence>
<keyword evidence="4" id="KW-0004">4Fe-4S</keyword>
<dbReference type="CDD" id="cd18788">
    <property type="entry name" value="SF2_C_XPD"/>
    <property type="match status" value="1"/>
</dbReference>
<dbReference type="SMART" id="SM00491">
    <property type="entry name" value="HELICc2"/>
    <property type="match status" value="1"/>
</dbReference>
<dbReference type="CDD" id="cd17970">
    <property type="entry name" value="DEAHc_FancJ"/>
    <property type="match status" value="1"/>
</dbReference>
<evidence type="ECO:0000256" key="4">
    <source>
        <dbReference type="ARBA" id="ARBA00022485"/>
    </source>
</evidence>
<evidence type="ECO:0000256" key="12">
    <source>
        <dbReference type="ARBA" id="ARBA00023014"/>
    </source>
</evidence>
<keyword evidence="15" id="KW-0539">Nucleus</keyword>
<feature type="region of interest" description="Disordered" evidence="19">
    <location>
        <begin position="103"/>
        <end position="123"/>
    </location>
</feature>
<dbReference type="EMBL" id="QOIP01000003">
    <property type="protein sequence ID" value="RLU24710.1"/>
    <property type="molecule type" value="Genomic_DNA"/>
</dbReference>
<keyword evidence="11" id="KW-0408">Iron</keyword>
<reference evidence="21 22" key="1">
    <citation type="journal article" date="2018" name="Genome Res.">
        <title>The genomic architecture and molecular evolution of ant odorant receptors.</title>
        <authorList>
            <person name="McKenzie S.K."/>
            <person name="Kronauer D.J.C."/>
        </authorList>
    </citation>
    <scope>NUCLEOTIDE SEQUENCE [LARGE SCALE GENOMIC DNA]</scope>
    <source>
        <strain evidence="21">Clonal line C1</strain>
    </source>
</reference>
<evidence type="ECO:0000256" key="13">
    <source>
        <dbReference type="ARBA" id="ARBA00023204"/>
    </source>
</evidence>
<proteinExistence type="inferred from homology"/>
<evidence type="ECO:0000256" key="10">
    <source>
        <dbReference type="ARBA" id="ARBA00022840"/>
    </source>
</evidence>
<dbReference type="AlphaFoldDB" id="A0A3L8DW40"/>
<feature type="domain" description="Helicase ATP-binding" evidence="20">
    <location>
        <begin position="217"/>
        <end position="550"/>
    </location>
</feature>
<evidence type="ECO:0000256" key="15">
    <source>
        <dbReference type="ARBA" id="ARBA00023242"/>
    </source>
</evidence>
<dbReference type="InterPro" id="IPR010614">
    <property type="entry name" value="RAD3-like_helicase_DEAD"/>
</dbReference>
<dbReference type="InterPro" id="IPR006555">
    <property type="entry name" value="ATP-dep_Helicase_C"/>
</dbReference>
<sequence>MIVIYIIVAVIGSFICTLIKVKIDEWLDAPSMKRSRLSLNRVRHNAAHTTTVDETVDISDDDSFDSLPNPRVNVQQEKHSSITSRTTDVSSDTIRVPNLEACTASTSQQQQMPDLSDDTSNDEDVVTNELPNKKISNRSQSMFSWNKTSFTNKWFQNSLFLEDNTPHSSRFNEQPEEARIKKQKLMDDSSLSDINLEDFEEEASPPQVTIQYEKMIGGIKVKFPVDPYISQIGIVNSIILGCKKKQNCLLESPTGSGKTLALLCGALAWQDYYSGEILKENNGKDIESPSCADDDSLGENFFLNLSQYCNEESFESFSDEVLKNHRPRRMPKIFYGTRTHKQIEQVVRELKKTAYRDKSMTILSSREHSCIQNTNRNKTELCNELLDPKKFKGCPYYNEKNKKAISSFYALENYGLETPWDIEDLVSLGRNIAACPYFAARSLMAEAEIIFCPYNYILDPNIRESMKINLKDNVVILDEAHNVEDICRDVASVNLRDDELNNAAKECQNLSFDRVPARDAYTTIHNYLADVEKFLNNIDVKDDGNLGQMASDYFPGSYFLQMLNVNKVGSSRFPGFLAASKAAILNFEKMKEESRPEKMLPTISRETKTILEHLCFIMQILTSEASVDDYRAHIIETVEPRKKSVSENRRITTKNCKVRTMKLICMNPAIVFAPLACTVRSVILASGTLTPMSSFESELGTKFPYRPNLKHVVTKEQMYVRCIPRGPNKKPLLAKFTTVNSFDFQDELGELVHQVCKAVPYGVLCFFSSYSVMNKILTRWKNIKILEEISALKQVFVEPQMNCDLPEIMEEYREVIKKSSSSISFTQPSGAILFAVFRGKVAEGIDFKDNEARCVLAIGIPYTNSKSASVSMKMEYNDRNQSKGLLRGSEWYTVNAFRALNQALGRCIRHKDDWGAVLLVDERFRQKYNTNYLPNWIKSMWLGNDNYDLRVELEDFVALQVARERGKEHKDHKEACNSM</sequence>
<dbReference type="GO" id="GO:0046872">
    <property type="term" value="F:metal ion binding"/>
    <property type="evidence" value="ECO:0007669"/>
    <property type="project" value="UniProtKB-KW"/>
</dbReference>
<dbReference type="InterPro" id="IPR006554">
    <property type="entry name" value="Helicase-like_DEXD_c2"/>
</dbReference>
<evidence type="ECO:0000256" key="1">
    <source>
        <dbReference type="ARBA" id="ARBA00001966"/>
    </source>
</evidence>
<dbReference type="InterPro" id="IPR027417">
    <property type="entry name" value="P-loop_NTPase"/>
</dbReference>